<comment type="similarity">
    <text evidence="2">Belongs to the lipase maturation factor family.</text>
</comment>
<keyword evidence="7" id="KW-0325">Glycoprotein</keyword>
<keyword evidence="5 10" id="KW-1133">Transmembrane helix</keyword>
<evidence type="ECO:0000313" key="14">
    <source>
        <dbReference type="Proteomes" id="UP000663281"/>
    </source>
</evidence>
<feature type="transmembrane region" description="Helical" evidence="10">
    <location>
        <begin position="145"/>
        <end position="165"/>
    </location>
</feature>
<accession>A0A974XK79</accession>
<evidence type="ECO:0000256" key="6">
    <source>
        <dbReference type="ARBA" id="ARBA00023136"/>
    </source>
</evidence>
<dbReference type="Pfam" id="PF25179">
    <property type="entry name" value="LMF1_C"/>
    <property type="match status" value="1"/>
</dbReference>
<feature type="domain" description="Lipase maturation factor 1/2 N-terminal" evidence="11">
    <location>
        <begin position="251"/>
        <end position="422"/>
    </location>
</feature>
<feature type="transmembrane region" description="Helical" evidence="10">
    <location>
        <begin position="207"/>
        <end position="225"/>
    </location>
</feature>
<dbReference type="Pfam" id="PF06762">
    <property type="entry name" value="LMF1"/>
    <property type="match status" value="1"/>
</dbReference>
<keyword evidence="14" id="KW-1185">Reference proteome</keyword>
<evidence type="ECO:0000256" key="2">
    <source>
        <dbReference type="ARBA" id="ARBA00005512"/>
    </source>
</evidence>
<dbReference type="InterPro" id="IPR009613">
    <property type="entry name" value="LMF"/>
</dbReference>
<evidence type="ECO:0000259" key="11">
    <source>
        <dbReference type="Pfam" id="PF06762"/>
    </source>
</evidence>
<sequence>MNALPLLIYDGDCRFCQRWVDYWSRQMGACVSFLPFQEIVSQEPAQGHQFEPYQQLDSAAFAKRIYFFDEQGRQYRGAAAACQLLKRIPGKGFYAWAYLHLPGVGRCSEAVYDWVANHRDLCFSLQKLLLGEHLYPGDYRLTSWLFLRLLALIYLCAFTSFHLQAPGLIGHNGLLPLADFIDASREYLGPQGYWRMPTLFWWVNTDGAIRAVTLSGIALSLLLFFNILSRACLILLYLWYLSLLYGGQVFMSFQWDLLLLETGVLALFLEPFSNPFFSKPLSRQRATQGTEYHRRSLGIWLLRLLLFRFILMSGAVKLFSGDPSWRNLTALQYHLHTQPLPTPLAWYAEQLPAWSLQACTALVLVIELLLPWFIFLGRRPRHLAAWGIILLQLGILLTGNYNFFNLLTLVLCLSLFDDRALKSLLFSVPTKLGFGRESSATGDNTLQKDAPGAEASPRETRPICFKGGRYLAGWFLGALGLMQIAIGLGHPPPGIQALQNLLRPWQLASPYGVFAVMTTTRPEILIEGSTDGEHWQAYGLPYKPGDTARPPQWNIPFQPRLDWQLWFAALDSDYPPPWFRMLILRLLFNSPEVLALLQHNPFEGKAPKMVRARLFEYRFTTRQEHAETGDW</sequence>
<dbReference type="Proteomes" id="UP000663281">
    <property type="component" value="Chromosome"/>
</dbReference>
<feature type="transmembrane region" description="Helical" evidence="10">
    <location>
        <begin position="297"/>
        <end position="319"/>
    </location>
</feature>
<comment type="subcellular location">
    <subcellularLocation>
        <location evidence="1">Endoplasmic reticulum membrane</location>
        <topology evidence="1">Multi-pass membrane protein</topology>
    </subcellularLocation>
</comment>
<organism evidence="13 14">
    <name type="scientific">Shewanella cyperi</name>
    <dbReference type="NCBI Taxonomy" id="2814292"/>
    <lineage>
        <taxon>Bacteria</taxon>
        <taxon>Pseudomonadati</taxon>
        <taxon>Pseudomonadota</taxon>
        <taxon>Gammaproteobacteria</taxon>
        <taxon>Alteromonadales</taxon>
        <taxon>Shewanellaceae</taxon>
        <taxon>Shewanella</taxon>
    </lineage>
</organism>
<feature type="transmembrane region" description="Helical" evidence="10">
    <location>
        <begin position="383"/>
        <end position="416"/>
    </location>
</feature>
<feature type="transmembrane region" description="Helical" evidence="10">
    <location>
        <begin position="257"/>
        <end position="277"/>
    </location>
</feature>
<keyword evidence="6 10" id="KW-0472">Membrane</keyword>
<evidence type="ECO:0000313" key="13">
    <source>
        <dbReference type="EMBL" id="QSX28768.1"/>
    </source>
</evidence>
<dbReference type="Pfam" id="PF04134">
    <property type="entry name" value="DCC1-like"/>
    <property type="match status" value="1"/>
</dbReference>
<feature type="domain" description="Lipase maturation factor 1/2 C-terminal" evidence="12">
    <location>
        <begin position="508"/>
        <end position="631"/>
    </location>
</feature>
<dbReference type="InterPro" id="IPR007263">
    <property type="entry name" value="DCC1-like"/>
</dbReference>
<evidence type="ECO:0000259" key="12">
    <source>
        <dbReference type="Pfam" id="PF25179"/>
    </source>
</evidence>
<dbReference type="KEGG" id="scyp:JYB88_10825"/>
<dbReference type="AlphaFoldDB" id="A0A974XK79"/>
<evidence type="ECO:0000256" key="8">
    <source>
        <dbReference type="ARBA" id="ARBA00040643"/>
    </source>
</evidence>
<proteinExistence type="inferred from homology"/>
<dbReference type="GO" id="GO:0015035">
    <property type="term" value="F:protein-disulfide reductase activity"/>
    <property type="evidence" value="ECO:0007669"/>
    <property type="project" value="InterPro"/>
</dbReference>
<name>A0A974XK79_9GAMM</name>
<evidence type="ECO:0000256" key="9">
    <source>
        <dbReference type="SAM" id="MobiDB-lite"/>
    </source>
</evidence>
<dbReference type="InterPro" id="IPR057433">
    <property type="entry name" value="LMF1/2_C"/>
</dbReference>
<feature type="transmembrane region" description="Helical" evidence="10">
    <location>
        <begin position="232"/>
        <end position="251"/>
    </location>
</feature>
<evidence type="ECO:0000256" key="1">
    <source>
        <dbReference type="ARBA" id="ARBA00004477"/>
    </source>
</evidence>
<gene>
    <name evidence="13" type="ORF">JYB88_10825</name>
</gene>
<evidence type="ECO:0000256" key="4">
    <source>
        <dbReference type="ARBA" id="ARBA00022824"/>
    </source>
</evidence>
<evidence type="ECO:0000256" key="3">
    <source>
        <dbReference type="ARBA" id="ARBA00022692"/>
    </source>
</evidence>
<dbReference type="GO" id="GO:0051604">
    <property type="term" value="P:protein maturation"/>
    <property type="evidence" value="ECO:0007669"/>
    <property type="project" value="InterPro"/>
</dbReference>
<dbReference type="EMBL" id="CP071504">
    <property type="protein sequence ID" value="QSX28768.1"/>
    <property type="molecule type" value="Genomic_DNA"/>
</dbReference>
<keyword evidence="4" id="KW-0256">Endoplasmic reticulum</keyword>
<evidence type="ECO:0000256" key="5">
    <source>
        <dbReference type="ARBA" id="ARBA00022989"/>
    </source>
</evidence>
<protein>
    <recommendedName>
        <fullName evidence="8">Lipase maturation factor 2</fullName>
    </recommendedName>
</protein>
<dbReference type="PANTHER" id="PTHR14463">
    <property type="entry name" value="LIPASE MATURATION FACTOR"/>
    <property type="match status" value="1"/>
</dbReference>
<feature type="transmembrane region" description="Helical" evidence="10">
    <location>
        <begin position="354"/>
        <end position="376"/>
    </location>
</feature>
<evidence type="ECO:0000256" key="7">
    <source>
        <dbReference type="ARBA" id="ARBA00023180"/>
    </source>
</evidence>
<keyword evidence="3 10" id="KW-0812">Transmembrane</keyword>
<dbReference type="InterPro" id="IPR057434">
    <property type="entry name" value="LMF1/2_N"/>
</dbReference>
<evidence type="ECO:0000256" key="10">
    <source>
        <dbReference type="SAM" id="Phobius"/>
    </source>
</evidence>
<dbReference type="PANTHER" id="PTHR14463:SF5">
    <property type="entry name" value="LIPASE MATURATION FACTOR 2"/>
    <property type="match status" value="1"/>
</dbReference>
<feature type="region of interest" description="Disordered" evidence="9">
    <location>
        <begin position="439"/>
        <end position="459"/>
    </location>
</feature>
<reference evidence="13 14" key="1">
    <citation type="submission" date="2021-03" db="EMBL/GenBank/DDBJ databases">
        <title>Novel species identification of genus Shewanella.</title>
        <authorList>
            <person name="Liu G."/>
            <person name="Zhang Q."/>
        </authorList>
    </citation>
    <scope>NUCLEOTIDE SEQUENCE [LARGE SCALE GENOMIC DNA]</scope>
    <source>
        <strain evidence="13 14">FJAT-53726</strain>
    </source>
</reference>